<sequence>MTKSENLNGKQQTIGWTTSALASSTVPRLHRNGFDRAAFRQNPKLNELLISMDKQLVAKGGGNSKGRSRRR</sequence>
<dbReference type="EMBL" id="FSRU01000001">
    <property type="protein sequence ID" value="SIN98694.1"/>
    <property type="molecule type" value="Genomic_DNA"/>
</dbReference>
<keyword evidence="2" id="KW-1185">Reference proteome</keyword>
<protein>
    <submittedName>
        <fullName evidence="1">Uncharacterized protein</fullName>
    </submittedName>
</protein>
<dbReference type="Proteomes" id="UP000185151">
    <property type="component" value="Unassembled WGS sequence"/>
</dbReference>
<gene>
    <name evidence="1" type="ORF">SAMN05444165_0388</name>
</gene>
<accession>A0A1N6FTU7</accession>
<name>A0A1N6FTU7_9BURK</name>
<evidence type="ECO:0000313" key="2">
    <source>
        <dbReference type="Proteomes" id="UP000185151"/>
    </source>
</evidence>
<dbReference type="AlphaFoldDB" id="A0A1N6FTU7"/>
<reference evidence="1 2" key="1">
    <citation type="submission" date="2016-11" db="EMBL/GenBank/DDBJ databases">
        <authorList>
            <person name="Jaros S."/>
            <person name="Januszkiewicz K."/>
            <person name="Wedrychowicz H."/>
        </authorList>
    </citation>
    <scope>NUCLEOTIDE SEQUENCE [LARGE SCALE GENOMIC DNA]</scope>
    <source>
        <strain evidence="1 2">GAS95</strain>
    </source>
</reference>
<proteinExistence type="predicted"/>
<organism evidence="1 2">
    <name type="scientific">Paraburkholderia phenazinium</name>
    <dbReference type="NCBI Taxonomy" id="60549"/>
    <lineage>
        <taxon>Bacteria</taxon>
        <taxon>Pseudomonadati</taxon>
        <taxon>Pseudomonadota</taxon>
        <taxon>Betaproteobacteria</taxon>
        <taxon>Burkholderiales</taxon>
        <taxon>Burkholderiaceae</taxon>
        <taxon>Paraburkholderia</taxon>
    </lineage>
</organism>
<evidence type="ECO:0000313" key="1">
    <source>
        <dbReference type="EMBL" id="SIN98694.1"/>
    </source>
</evidence>